<dbReference type="SUPFAM" id="SSF52980">
    <property type="entry name" value="Restriction endonuclease-like"/>
    <property type="match status" value="1"/>
</dbReference>
<dbReference type="InterPro" id="IPR011335">
    <property type="entry name" value="Restrct_endonuc-II-like"/>
</dbReference>
<evidence type="ECO:0008006" key="5">
    <source>
        <dbReference type="Google" id="ProtNLM"/>
    </source>
</evidence>
<name>A0A1G5SEK9_9PROT</name>
<dbReference type="AlphaFoldDB" id="A0A1G5SEK9"/>
<dbReference type="InterPro" id="IPR015093">
    <property type="entry name" value="Card1_endonucl_dom"/>
</dbReference>
<feature type="domain" description="Card1 endonuclease" evidence="1">
    <location>
        <begin position="234"/>
        <end position="371"/>
    </location>
</feature>
<evidence type="ECO:0000313" key="4">
    <source>
        <dbReference type="Proteomes" id="UP000198729"/>
    </source>
</evidence>
<evidence type="ECO:0000313" key="3">
    <source>
        <dbReference type="EMBL" id="SCZ85635.1"/>
    </source>
</evidence>
<protein>
    <recommendedName>
        <fullName evidence="5">DUF1887 family protein</fullName>
    </recommendedName>
</protein>
<proteinExistence type="predicted"/>
<dbReference type="Pfam" id="PF09002">
    <property type="entry name" value="Card1_endonuc"/>
    <property type="match status" value="1"/>
</dbReference>
<feature type="domain" description="Card1 CARF" evidence="2">
    <location>
        <begin position="4"/>
        <end position="141"/>
    </location>
</feature>
<dbReference type="Gene3D" id="3.40.50.10770">
    <property type="entry name" value="Hypothetical protein VC1899 like domain (Restriction endonuclease-like)"/>
    <property type="match status" value="1"/>
</dbReference>
<dbReference type="Gene3D" id="1.10.10.680">
    <property type="entry name" value="Hypothetical protein VC1899 (Restriction endonuclease-like)"/>
    <property type="match status" value="1"/>
</dbReference>
<evidence type="ECO:0000259" key="1">
    <source>
        <dbReference type="Pfam" id="PF09002"/>
    </source>
</evidence>
<dbReference type="EMBL" id="FMWO01000048">
    <property type="protein sequence ID" value="SCZ85635.1"/>
    <property type="molecule type" value="Genomic_DNA"/>
</dbReference>
<dbReference type="Pfam" id="PF23400">
    <property type="entry name" value="CARF_Card1"/>
    <property type="match status" value="1"/>
</dbReference>
<dbReference type="OrthoDB" id="8477283at2"/>
<dbReference type="GO" id="GO:0003676">
    <property type="term" value="F:nucleic acid binding"/>
    <property type="evidence" value="ECO:0007669"/>
    <property type="project" value="InterPro"/>
</dbReference>
<dbReference type="RefSeq" id="WP_090286079.1">
    <property type="nucleotide sequence ID" value="NZ_FMWO01000048.1"/>
</dbReference>
<dbReference type="CDD" id="cd22364">
    <property type="entry name" value="VC1899-like"/>
    <property type="match status" value="1"/>
</dbReference>
<accession>A0A1G5SEK9</accession>
<dbReference type="Proteomes" id="UP000198729">
    <property type="component" value="Unassembled WGS sequence"/>
</dbReference>
<sequence>MTTHICLVSAQAAPNLLPVLDPELKPKEVALLVSEKMRKAANALSTVLKELGIRTTTVPLEDEHSSSVIEEALLKIASEREGEEILLNLTGGTKLMALVAQTVAQAANWRSFYVDMDTDAVVWLDKTPGKKLAEQLRLPHYLKSYGFELPDSPVRPQITRDQHDLMHTLITQTGSLEKPLTQLNWLTQLAEDKKQLKIEMSDQQAGNHSLEALLRHFTEAGLLQVNQNTISYTDEAARDFVKGGWLELHAYKCVEAITGETGIRDKAANLTVIGGGVKNEMDIAIMARNRLFVIECKTAHMDRPEAPKANDTLFKLSEICRRVGGLGTRGMLASYRPVADSERKLARALNIELVCGQDLKNLRDQIRAWISAKSRS</sequence>
<evidence type="ECO:0000259" key="2">
    <source>
        <dbReference type="Pfam" id="PF23400"/>
    </source>
</evidence>
<dbReference type="InterPro" id="IPR056339">
    <property type="entry name" value="CARF_Card1"/>
</dbReference>
<reference evidence="3 4" key="1">
    <citation type="submission" date="2016-10" db="EMBL/GenBank/DDBJ databases">
        <authorList>
            <person name="de Groot N.N."/>
        </authorList>
    </citation>
    <scope>NUCLEOTIDE SEQUENCE [LARGE SCALE GENOMIC DNA]</scope>
    <source>
        <strain evidence="3">1</strain>
    </source>
</reference>
<gene>
    <name evidence="3" type="ORF">NSMM_400113</name>
</gene>
<dbReference type="STRING" id="51642.NSMM_400113"/>
<dbReference type="Gene3D" id="3.40.1350.10">
    <property type="match status" value="1"/>
</dbReference>
<keyword evidence="4" id="KW-1185">Reference proteome</keyword>
<organism evidence="3 4">
    <name type="scientific">Nitrosomonas mobilis</name>
    <dbReference type="NCBI Taxonomy" id="51642"/>
    <lineage>
        <taxon>Bacteria</taxon>
        <taxon>Pseudomonadati</taxon>
        <taxon>Pseudomonadota</taxon>
        <taxon>Betaproteobacteria</taxon>
        <taxon>Nitrosomonadales</taxon>
        <taxon>Nitrosomonadaceae</taxon>
        <taxon>Nitrosomonas</taxon>
    </lineage>
</organism>
<dbReference type="InterPro" id="IPR011856">
    <property type="entry name" value="tRNA_endonuc-like_dom_sf"/>
</dbReference>